<evidence type="ECO:0000256" key="2">
    <source>
        <dbReference type="SAM" id="Phobius"/>
    </source>
</evidence>
<dbReference type="InParanoid" id="G0NIM0"/>
<dbReference type="OrthoDB" id="5874160at2759"/>
<feature type="transmembrane region" description="Helical" evidence="2">
    <location>
        <begin position="890"/>
        <end position="914"/>
    </location>
</feature>
<feature type="region of interest" description="Disordered" evidence="1">
    <location>
        <begin position="1439"/>
        <end position="1588"/>
    </location>
</feature>
<evidence type="ECO:0000313" key="5">
    <source>
        <dbReference type="EMBL" id="EGT31942.1"/>
    </source>
</evidence>
<gene>
    <name evidence="5" type="ORF">CAEBREN_04094</name>
</gene>
<protein>
    <recommendedName>
        <fullName evidence="4">Domain of unknown function WSN domain-containing protein</fullName>
    </recommendedName>
</protein>
<dbReference type="InterPro" id="IPR003125">
    <property type="entry name" value="WSN"/>
</dbReference>
<name>G0NIM0_CAEBE</name>
<proteinExistence type="predicted"/>
<feature type="compositionally biased region" description="Basic and acidic residues" evidence="1">
    <location>
        <begin position="1544"/>
        <end position="1553"/>
    </location>
</feature>
<feature type="transmembrane region" description="Helical" evidence="2">
    <location>
        <begin position="820"/>
        <end position="846"/>
    </location>
</feature>
<feature type="transmembrane region" description="Helical" evidence="2">
    <location>
        <begin position="963"/>
        <end position="983"/>
    </location>
</feature>
<feature type="signal peptide" evidence="3">
    <location>
        <begin position="1"/>
        <end position="17"/>
    </location>
</feature>
<evidence type="ECO:0000256" key="1">
    <source>
        <dbReference type="SAM" id="MobiDB-lite"/>
    </source>
</evidence>
<accession>G0NIM0</accession>
<keyword evidence="6" id="KW-1185">Reference proteome</keyword>
<dbReference type="Pfam" id="PF02206">
    <property type="entry name" value="WSN"/>
    <property type="match status" value="1"/>
</dbReference>
<sequence>MMHFKFVVLVIIPMIACEHHYVQHHDDNLLNRFERAAEVTKIPVNLPANPPINTPAKTPGITATMAPVNSQKKSTIPEVVQRHMMLGRTFNALYLQNQLANNKIDYSDVIAGVWNLKDKTVIDKISSLKVNGLSGSLAKLEANIKADSIDGKKKVDVVAIEEKMKAVGEITGEMRNHLVESVNRKTLPIYIREGLEKYGFIRQLSYDFGKAAIRSLRRIGKSQLREVEVMDFQHALNLLTAFLTQISKSVKTIKEDTGNLDTLIQGVEAAEKVKMKIDDFTALSNLLQETDIILESVNHMSDGVNFESLKQSINQLNVIIQAFSQGPPGVPIGIAFLKDRNLSKVEADWQTEWMRQLLNNGTTLGPLSNALLNFKDLAQKFQPINNNMTAWFKVEMPERISRIADLVGAVQQNFEINDKFNPKKLASCLVIPPEEDPSLLPGISDLSESLKVFVRGVTDIGSILEKTKTKETVNKLDGLQTKISAHKTETLTKFEAWVNSTGRQVLDDTAKLLEGLSKDVFSKLKRDQTFIDAVTKVSEAKENVEKVQAWLGGINIAKPECNALFSFKPAELTSLNDVPPLITLVKTQSDISHLKPLVDSIPKVSVGLKQLKSRETKDDDDDKSPVQFETSNPQNLLDAASSFRSLEVMEEIHRSDKAIETILKRGEIAKKKVESDLELKKKFEGVWNGFDGLKATLTTLQAGIKKALAKIPLTGDGGSFEEIRQVYTSISTSPITTTPIQLQDYRRSLMEFSDSGSWKDLEEAFAKLERPVSTDFKLSYVGFTKMPQVLKSLEDELEELFQSEDNDKKGGRKPTLCEANGLYCIIGGLTLLLLIAAIVCLFMWWLENDRNEARLEENTGGIPMQRIANDRVMEPAEAAEPTEVPKRKKLLIVFVITAAVMMQNAVIQCFASAIKNSPKRPTTTVCFLSETLEMRNINAFGVFFSNLLVCRILVTIIGKMSNFLWPSIFHILLLLISLVSWTLQQLQYHEDVMELSVKISLIYCFFTCEQLTRISLAILKPKDIPLSKKTWFKRYPDGVKLKIEAPIVTVVSIIISGPFLVVKFDSHDIFILPLVFSLAINACIMAISFFEKDPPTDTPGGNTTENNQNEEGSSGERLNQDTGSILEAGADKEINDHTEDSADIWADELGQAELFNEYHALWKTGNQPWRTLPSIPRPWNILVFDNKQFPKRLRRKLPLRIKRNTKWGYKPGMDLNEFTHIIVPDDMEYDENTLKMSDDNLMTFKLLGCAANLVSVDWFYRLTDYPKDAKKYMDEDYDCYLHNTHYNGQTHTNAVYFLKTRIHRMLPPLLSEVKIHFLPTKDKKALKAQAEWKEIITLFGGTCPDKITGDTYWEAGPYWSMEWNYVHEDRERQNKPWILYYPDSDMTKREWKKERVEGKTGRWTVAPFRFLPECLARNFLLGMAQKIVPVVEDEVFGDDSEGQHLEDSVTSISTTSTTTDAGKTPITTGANNTAATATQSVSGTSTTSTVGDAAPTQSKMEQAKRTRNRLLKGRDIVKGPNGRNVISKESAVQPPTSKFGASKEPAHAPDGVKKTVLSKSKMSAEPPSKLSTVPTSRMLPPARIAPEK</sequence>
<feature type="transmembrane region" description="Helical" evidence="2">
    <location>
        <begin position="1043"/>
        <end position="1062"/>
    </location>
</feature>
<feature type="region of interest" description="Disordered" evidence="1">
    <location>
        <begin position="1095"/>
        <end position="1120"/>
    </location>
</feature>
<evidence type="ECO:0000313" key="6">
    <source>
        <dbReference type="Proteomes" id="UP000008068"/>
    </source>
</evidence>
<feature type="domain" description="Domain of unknown function WSN" evidence="4">
    <location>
        <begin position="74"/>
        <end position="143"/>
    </location>
</feature>
<evidence type="ECO:0000259" key="4">
    <source>
        <dbReference type="SMART" id="SM00453"/>
    </source>
</evidence>
<dbReference type="HOGENOM" id="CLU_251067_0_0_1"/>
<feature type="compositionally biased region" description="Low complexity" evidence="1">
    <location>
        <begin position="1467"/>
        <end position="1494"/>
    </location>
</feature>
<dbReference type="EMBL" id="GL379891">
    <property type="protein sequence ID" value="EGT31942.1"/>
    <property type="molecule type" value="Genomic_DNA"/>
</dbReference>
<dbReference type="PANTHER" id="PTHR22956">
    <property type="entry name" value="ANKYRIN REPEAT-CONTAINING PROTEIN F37A4.4-RELATED-RELATED"/>
    <property type="match status" value="1"/>
</dbReference>
<dbReference type="PANTHER" id="PTHR22956:SF26">
    <property type="entry name" value="TYROSINE-PROTEIN PHOSPHATASE DOMAIN-CONTAINING PROTEIN"/>
    <property type="match status" value="1"/>
</dbReference>
<feature type="compositionally biased region" description="Low complexity" evidence="1">
    <location>
        <begin position="1448"/>
        <end position="1459"/>
    </location>
</feature>
<feature type="chain" id="PRO_5003404965" description="Domain of unknown function WSN domain-containing protein" evidence="3">
    <location>
        <begin position="18"/>
        <end position="1588"/>
    </location>
</feature>
<dbReference type="SMART" id="SM00453">
    <property type="entry name" value="WSN"/>
    <property type="match status" value="1"/>
</dbReference>
<dbReference type="eggNOG" id="ENOG502TGQ6">
    <property type="taxonomic scope" value="Eukaryota"/>
</dbReference>
<feature type="compositionally biased region" description="Low complexity" evidence="1">
    <location>
        <begin position="1098"/>
        <end position="1116"/>
    </location>
</feature>
<evidence type="ECO:0000256" key="3">
    <source>
        <dbReference type="SAM" id="SignalP"/>
    </source>
</evidence>
<feature type="transmembrane region" description="Helical" evidence="2">
    <location>
        <begin position="937"/>
        <end position="956"/>
    </location>
</feature>
<dbReference type="InterPro" id="IPR053345">
    <property type="entry name" value="Ankyrin_repeat-containing"/>
</dbReference>
<keyword evidence="3" id="KW-0732">Signal</keyword>
<keyword evidence="2" id="KW-1133">Transmembrane helix</keyword>
<feature type="transmembrane region" description="Helical" evidence="2">
    <location>
        <begin position="1069"/>
        <end position="1090"/>
    </location>
</feature>
<reference evidence="6" key="1">
    <citation type="submission" date="2011-07" db="EMBL/GenBank/DDBJ databases">
        <authorList>
            <consortium name="Caenorhabditis brenneri Sequencing and Analysis Consortium"/>
            <person name="Wilson R.K."/>
        </authorList>
    </citation>
    <scope>NUCLEOTIDE SEQUENCE [LARGE SCALE GENOMIC DNA]</scope>
    <source>
        <strain evidence="6">PB2801</strain>
    </source>
</reference>
<keyword evidence="2" id="KW-0472">Membrane</keyword>
<dbReference type="Proteomes" id="UP000008068">
    <property type="component" value="Unassembled WGS sequence"/>
</dbReference>
<keyword evidence="2" id="KW-0812">Transmembrane</keyword>
<organism evidence="6">
    <name type="scientific">Caenorhabditis brenneri</name>
    <name type="common">Nematode worm</name>
    <dbReference type="NCBI Taxonomy" id="135651"/>
    <lineage>
        <taxon>Eukaryota</taxon>
        <taxon>Metazoa</taxon>
        <taxon>Ecdysozoa</taxon>
        <taxon>Nematoda</taxon>
        <taxon>Chromadorea</taxon>
        <taxon>Rhabditida</taxon>
        <taxon>Rhabditina</taxon>
        <taxon>Rhabditomorpha</taxon>
        <taxon>Rhabditoidea</taxon>
        <taxon>Rhabditidae</taxon>
        <taxon>Peloderinae</taxon>
        <taxon>Caenorhabditis</taxon>
    </lineage>
</organism>